<dbReference type="Gene3D" id="2.60.40.720">
    <property type="match status" value="1"/>
</dbReference>
<feature type="compositionally biased region" description="Low complexity" evidence="5">
    <location>
        <begin position="273"/>
        <end position="283"/>
    </location>
</feature>
<dbReference type="PROSITE" id="PS51062">
    <property type="entry name" value="RUNT"/>
    <property type="match status" value="1"/>
</dbReference>
<dbReference type="SUPFAM" id="SSF49417">
    <property type="entry name" value="p53-like transcription factors"/>
    <property type="match status" value="1"/>
</dbReference>
<dbReference type="InterPro" id="IPR000040">
    <property type="entry name" value="AML1_Runt"/>
</dbReference>
<keyword evidence="2" id="KW-0805">Transcription regulation</keyword>
<proteinExistence type="predicted"/>
<dbReference type="PANTHER" id="PTHR11950">
    <property type="entry name" value="RUNT RELATED"/>
    <property type="match status" value="1"/>
</dbReference>
<dbReference type="PANTHER" id="PTHR11950:SF31">
    <property type="entry name" value="SEGMENTATION PROTEIN RUNT"/>
    <property type="match status" value="1"/>
</dbReference>
<dbReference type="InterPro" id="IPR008967">
    <property type="entry name" value="p53-like_TF_DNA-bd_sf"/>
</dbReference>
<comment type="subcellular location">
    <subcellularLocation>
        <location evidence="1">Nucleus</location>
    </subcellularLocation>
</comment>
<evidence type="ECO:0000256" key="5">
    <source>
        <dbReference type="SAM" id="MobiDB-lite"/>
    </source>
</evidence>
<dbReference type="GO" id="GO:0005634">
    <property type="term" value="C:nucleus"/>
    <property type="evidence" value="ECO:0007669"/>
    <property type="project" value="UniProtKB-SubCell"/>
</dbReference>
<evidence type="ECO:0000256" key="1">
    <source>
        <dbReference type="ARBA" id="ARBA00004123"/>
    </source>
</evidence>
<keyword evidence="3" id="KW-0804">Transcription</keyword>
<feature type="compositionally biased region" description="Low complexity" evidence="5">
    <location>
        <begin position="315"/>
        <end position="324"/>
    </location>
</feature>
<dbReference type="GO" id="GO:0005524">
    <property type="term" value="F:ATP binding"/>
    <property type="evidence" value="ECO:0007669"/>
    <property type="project" value="InterPro"/>
</dbReference>
<dbReference type="OMA" id="PRSKSNY"/>
<dbReference type="GO" id="GO:0000981">
    <property type="term" value="F:DNA-binding transcription factor activity, RNA polymerase II-specific"/>
    <property type="evidence" value="ECO:0007669"/>
    <property type="project" value="TreeGrafter"/>
</dbReference>
<accession>E2A813</accession>
<dbReference type="PRINTS" id="PR00967">
    <property type="entry name" value="ONCOGENEAML1"/>
</dbReference>
<dbReference type="InterPro" id="IPR013524">
    <property type="entry name" value="Runt_dom"/>
</dbReference>
<dbReference type="FunCoup" id="E2A813">
    <property type="interactions" value="30"/>
</dbReference>
<dbReference type="STRING" id="104421.E2A813"/>
<sequence>MHLPDGPLAMETYKAIYETLRSCHGDLVQTGSPTILCSTLPCHWRSNKSLPVAFKVIALDEVSDGTLVTIRAGNDENFFGELRNCTAVMKNQVAKFNDLRFVGRSGRGKSFSLTIQISSVPHQVATYSKAIKVTVDGPREPRSKTNCQYIPGFPGLGGLLNPWLDTAYLGHTWHMPHPALLKGAMPMPPPADLFNPSFPPVFSPYTFDPIKYSEYAALTAGTTTMTTVSTTATTAGILNSPSRSSPGGNTSSNDSPTEEARSAFVPLRINTLPPSTSSSTSPPDKSARRSTEGVRNSLKAPSSLISQRLSERRSPSPTKSSTKTVWRPYSKP</sequence>
<feature type="compositionally biased region" description="Polar residues" evidence="5">
    <location>
        <begin position="299"/>
        <end position="308"/>
    </location>
</feature>
<dbReference type="OrthoDB" id="10029800at2759"/>
<evidence type="ECO:0000256" key="4">
    <source>
        <dbReference type="ARBA" id="ARBA00023242"/>
    </source>
</evidence>
<keyword evidence="4" id="KW-0539">Nucleus</keyword>
<dbReference type="AlphaFoldDB" id="E2A813"/>
<evidence type="ECO:0000256" key="2">
    <source>
        <dbReference type="ARBA" id="ARBA00023015"/>
    </source>
</evidence>
<dbReference type="EMBL" id="GL437468">
    <property type="protein sequence ID" value="EFN70408.1"/>
    <property type="molecule type" value="Genomic_DNA"/>
</dbReference>
<evidence type="ECO:0000256" key="3">
    <source>
        <dbReference type="ARBA" id="ARBA00023163"/>
    </source>
</evidence>
<feature type="domain" description="Runt" evidence="6">
    <location>
        <begin position="15"/>
        <end position="143"/>
    </location>
</feature>
<dbReference type="InParanoid" id="E2A813"/>
<dbReference type="Proteomes" id="UP000000311">
    <property type="component" value="Unassembled WGS sequence"/>
</dbReference>
<organism evidence="8">
    <name type="scientific">Camponotus floridanus</name>
    <name type="common">Florida carpenter ant</name>
    <dbReference type="NCBI Taxonomy" id="104421"/>
    <lineage>
        <taxon>Eukaryota</taxon>
        <taxon>Metazoa</taxon>
        <taxon>Ecdysozoa</taxon>
        <taxon>Arthropoda</taxon>
        <taxon>Hexapoda</taxon>
        <taxon>Insecta</taxon>
        <taxon>Pterygota</taxon>
        <taxon>Neoptera</taxon>
        <taxon>Endopterygota</taxon>
        <taxon>Hymenoptera</taxon>
        <taxon>Apocrita</taxon>
        <taxon>Aculeata</taxon>
        <taxon>Formicoidea</taxon>
        <taxon>Formicidae</taxon>
        <taxon>Formicinae</taxon>
        <taxon>Camponotus</taxon>
    </lineage>
</organism>
<feature type="region of interest" description="Disordered" evidence="5">
    <location>
        <begin position="234"/>
        <end position="332"/>
    </location>
</feature>
<evidence type="ECO:0000313" key="7">
    <source>
        <dbReference type="EMBL" id="EFN70408.1"/>
    </source>
</evidence>
<gene>
    <name evidence="7" type="ORF">EAG_08703</name>
</gene>
<dbReference type="Pfam" id="PF00853">
    <property type="entry name" value="Runt"/>
    <property type="match status" value="1"/>
</dbReference>
<dbReference type="InterPro" id="IPR012346">
    <property type="entry name" value="p53/RUNT-type_TF_DNA-bd_sf"/>
</dbReference>
<protein>
    <submittedName>
        <fullName evidence="7">Segmentation protein Runt</fullName>
    </submittedName>
</protein>
<reference evidence="7 8" key="1">
    <citation type="journal article" date="2010" name="Science">
        <title>Genomic comparison of the ants Camponotus floridanus and Harpegnathos saltator.</title>
        <authorList>
            <person name="Bonasio R."/>
            <person name="Zhang G."/>
            <person name="Ye C."/>
            <person name="Mutti N.S."/>
            <person name="Fang X."/>
            <person name="Qin N."/>
            <person name="Donahue G."/>
            <person name="Yang P."/>
            <person name="Li Q."/>
            <person name="Li C."/>
            <person name="Zhang P."/>
            <person name="Huang Z."/>
            <person name="Berger S.L."/>
            <person name="Reinberg D."/>
            <person name="Wang J."/>
            <person name="Liebig J."/>
        </authorList>
    </citation>
    <scope>NUCLEOTIDE SEQUENCE [LARGE SCALE GENOMIC DNA]</scope>
    <source>
        <strain evidence="8">C129</strain>
    </source>
</reference>
<dbReference type="GO" id="GO:0000978">
    <property type="term" value="F:RNA polymerase II cis-regulatory region sequence-specific DNA binding"/>
    <property type="evidence" value="ECO:0007669"/>
    <property type="project" value="TreeGrafter"/>
</dbReference>
<name>E2A813_CAMFO</name>
<feature type="compositionally biased region" description="Polar residues" evidence="5">
    <location>
        <begin position="236"/>
        <end position="255"/>
    </location>
</feature>
<keyword evidence="8" id="KW-1185">Reference proteome</keyword>
<dbReference type="KEGG" id="cfo:105249411"/>
<evidence type="ECO:0000313" key="8">
    <source>
        <dbReference type="Proteomes" id="UP000000311"/>
    </source>
</evidence>
<evidence type="ECO:0000259" key="6">
    <source>
        <dbReference type="PROSITE" id="PS51062"/>
    </source>
</evidence>